<feature type="region of interest" description="Disordered" evidence="1">
    <location>
        <begin position="44"/>
        <end position="125"/>
    </location>
</feature>
<dbReference type="GO" id="GO:0005886">
    <property type="term" value="C:plasma membrane"/>
    <property type="evidence" value="ECO:0007669"/>
    <property type="project" value="TreeGrafter"/>
</dbReference>
<evidence type="ECO:0000256" key="1">
    <source>
        <dbReference type="SAM" id="MobiDB-lite"/>
    </source>
</evidence>
<comment type="caution">
    <text evidence="3">The sequence shown here is derived from an EMBL/GenBank/DDBJ whole genome shotgun (WGS) entry which is preliminary data.</text>
</comment>
<dbReference type="GO" id="GO:0004222">
    <property type="term" value="F:metalloendopeptidase activity"/>
    <property type="evidence" value="ECO:0007669"/>
    <property type="project" value="InterPro"/>
</dbReference>
<keyword evidence="2" id="KW-1133">Transmembrane helix</keyword>
<proteinExistence type="predicted"/>
<dbReference type="PANTHER" id="PTHR11733:SF240">
    <property type="entry name" value="GH14155P-RELATED"/>
    <property type="match status" value="1"/>
</dbReference>
<keyword evidence="2" id="KW-0472">Membrane</keyword>
<dbReference type="PANTHER" id="PTHR11733">
    <property type="entry name" value="ZINC METALLOPROTEASE FAMILY M13 NEPRILYSIN-RELATED"/>
    <property type="match status" value="1"/>
</dbReference>
<feature type="compositionally biased region" description="Low complexity" evidence="1">
    <location>
        <begin position="95"/>
        <end position="108"/>
    </location>
</feature>
<evidence type="ECO:0000256" key="2">
    <source>
        <dbReference type="SAM" id="Phobius"/>
    </source>
</evidence>
<dbReference type="Gene3D" id="3.40.390.10">
    <property type="entry name" value="Collagenase (Catalytic Domain)"/>
    <property type="match status" value="1"/>
</dbReference>
<dbReference type="AlphaFoldDB" id="A0AAN5D7Z8"/>
<keyword evidence="2" id="KW-0812">Transmembrane</keyword>
<dbReference type="InterPro" id="IPR024079">
    <property type="entry name" value="MetalloPept_cat_dom_sf"/>
</dbReference>
<dbReference type="SUPFAM" id="SSF55486">
    <property type="entry name" value="Metalloproteases ('zincins'), catalytic domain"/>
    <property type="match status" value="1"/>
</dbReference>
<accession>A0AAN5D7Z8</accession>
<dbReference type="GO" id="GO:0016485">
    <property type="term" value="P:protein processing"/>
    <property type="evidence" value="ECO:0007669"/>
    <property type="project" value="TreeGrafter"/>
</dbReference>
<dbReference type="Proteomes" id="UP001328107">
    <property type="component" value="Unassembled WGS sequence"/>
</dbReference>
<sequence length="243" mass="26006">RSAMLKVLKVLFDIVVLLSVLGTLGLSIASLITVLNIQDTINSQFSTRNPSASTTTVVPPSTTAKADPTSGDVKTESTVVTPPSTAKADPTKGDVPSSPISSIATTSVPASSAPQQNTIPDPLPIAANDPRYPAYKGMSDLLSTWMNTSANPCDDFYTFTCGAGKKGQEMSFDVSDDAIAESMIEQLRRPASAFDIEPLPVRQMKWFYDSCMTGAYEADFLDRSKRIFNDLHDQNSGVGFPAL</sequence>
<dbReference type="EMBL" id="BTRK01000006">
    <property type="protein sequence ID" value="GMR58178.1"/>
    <property type="molecule type" value="Genomic_DNA"/>
</dbReference>
<dbReference type="PROSITE" id="PS51885">
    <property type="entry name" value="NEPRILYSIN"/>
    <property type="match status" value="1"/>
</dbReference>
<keyword evidence="4" id="KW-1185">Reference proteome</keyword>
<dbReference type="Gene3D" id="1.10.1380.10">
    <property type="entry name" value="Neutral endopeptidase , domain2"/>
    <property type="match status" value="1"/>
</dbReference>
<dbReference type="InterPro" id="IPR000718">
    <property type="entry name" value="Peptidase_M13"/>
</dbReference>
<feature type="compositionally biased region" description="Low complexity" evidence="1">
    <location>
        <begin position="50"/>
        <end position="64"/>
    </location>
</feature>
<reference evidence="4" key="1">
    <citation type="submission" date="2022-10" db="EMBL/GenBank/DDBJ databases">
        <title>Genome assembly of Pristionchus species.</title>
        <authorList>
            <person name="Yoshida K."/>
            <person name="Sommer R.J."/>
        </authorList>
    </citation>
    <scope>NUCLEOTIDE SEQUENCE [LARGE SCALE GENOMIC DNA]</scope>
    <source>
        <strain evidence="4">RS5460</strain>
    </source>
</reference>
<protein>
    <recommendedName>
        <fullName evidence="5">Peptidase</fullName>
    </recommendedName>
</protein>
<name>A0AAN5D7Z8_9BILA</name>
<feature type="non-terminal residue" evidence="3">
    <location>
        <position position="1"/>
    </location>
</feature>
<feature type="compositionally biased region" description="Polar residues" evidence="1">
    <location>
        <begin position="109"/>
        <end position="119"/>
    </location>
</feature>
<dbReference type="InterPro" id="IPR042089">
    <property type="entry name" value="Peptidase_M13_dom_2"/>
</dbReference>
<evidence type="ECO:0000313" key="4">
    <source>
        <dbReference type="Proteomes" id="UP001328107"/>
    </source>
</evidence>
<gene>
    <name evidence="3" type="ORF">PMAYCL1PPCAC_28373</name>
</gene>
<organism evidence="3 4">
    <name type="scientific">Pristionchus mayeri</name>
    <dbReference type="NCBI Taxonomy" id="1317129"/>
    <lineage>
        <taxon>Eukaryota</taxon>
        <taxon>Metazoa</taxon>
        <taxon>Ecdysozoa</taxon>
        <taxon>Nematoda</taxon>
        <taxon>Chromadorea</taxon>
        <taxon>Rhabditida</taxon>
        <taxon>Rhabditina</taxon>
        <taxon>Diplogasteromorpha</taxon>
        <taxon>Diplogasteroidea</taxon>
        <taxon>Neodiplogasteridae</taxon>
        <taxon>Pristionchus</taxon>
    </lineage>
</organism>
<evidence type="ECO:0000313" key="3">
    <source>
        <dbReference type="EMBL" id="GMR58178.1"/>
    </source>
</evidence>
<evidence type="ECO:0008006" key="5">
    <source>
        <dbReference type="Google" id="ProtNLM"/>
    </source>
</evidence>
<feature type="transmembrane region" description="Helical" evidence="2">
    <location>
        <begin position="12"/>
        <end position="35"/>
    </location>
</feature>